<evidence type="ECO:0000256" key="2">
    <source>
        <dbReference type="ARBA" id="ARBA00022738"/>
    </source>
</evidence>
<evidence type="ECO:0000256" key="1">
    <source>
        <dbReference type="ARBA" id="ARBA00022549"/>
    </source>
</evidence>
<proteinExistence type="predicted"/>
<dbReference type="AlphaFoldDB" id="A0A024CIC1"/>
<dbReference type="GO" id="GO:0030089">
    <property type="term" value="C:phycobilisome"/>
    <property type="evidence" value="ECO:0007669"/>
    <property type="project" value="UniProtKB-KW"/>
</dbReference>
<dbReference type="GO" id="GO:0016829">
    <property type="term" value="F:lyase activity"/>
    <property type="evidence" value="ECO:0007669"/>
    <property type="project" value="UniProtKB-KW"/>
</dbReference>
<dbReference type="Gene3D" id="1.25.10.10">
    <property type="entry name" value="Leucine-rich Repeat Variant"/>
    <property type="match status" value="1"/>
</dbReference>
<dbReference type="Pfam" id="PF13646">
    <property type="entry name" value="HEAT_2"/>
    <property type="match status" value="1"/>
</dbReference>
<organism evidence="3">
    <name type="scientific">uncultured Synechococcus sp</name>
    <dbReference type="NCBI Taxonomy" id="154535"/>
    <lineage>
        <taxon>Bacteria</taxon>
        <taxon>Bacillati</taxon>
        <taxon>Cyanobacteriota</taxon>
        <taxon>Cyanophyceae</taxon>
        <taxon>Synechococcales</taxon>
        <taxon>Synechococcaceae</taxon>
        <taxon>Synechococcus</taxon>
        <taxon>environmental samples</taxon>
    </lineage>
</organism>
<sequence length="137" mass="14972">MAFIGDRGEKILKDASISSNSNIRKAAITALTSRIDTLNADENKDLLSNASSDDDSEIRAEVATLLGGLEDIDWAKPLLISNLNDPDSWVRKNSALSLMKLNATEAIATLEEREHQEEDKVVANVLKLAIQKLKQGI</sequence>
<name>A0A024CIC1_9SYNE</name>
<protein>
    <submittedName>
        <fullName evidence="3">Putative phycoerythrin:phycoerythrobilin lyase</fullName>
    </submittedName>
</protein>
<dbReference type="SUPFAM" id="SSF48371">
    <property type="entry name" value="ARM repeat"/>
    <property type="match status" value="1"/>
</dbReference>
<dbReference type="InterPro" id="IPR011989">
    <property type="entry name" value="ARM-like"/>
</dbReference>
<gene>
    <name evidence="3" type="primary">cpeF</name>
</gene>
<evidence type="ECO:0000313" key="3">
    <source>
        <dbReference type="EMBL" id="AHZ34167.1"/>
    </source>
</evidence>
<reference evidence="3" key="1">
    <citation type="journal article" date="2014" name="FEMS Microbiol. Ecol.">
        <title>Development of a targeted metagenomic approach to study a genomic region involved in light harvesting in marine Synechococcus.</title>
        <authorList>
            <person name="Humily F."/>
            <person name="Farrant G.K."/>
            <person name="Marie D."/>
            <person name="Perennou M."/>
            <person name="Mazard S."/>
            <person name="Labadie K."/>
            <person name="Aury J.-M."/>
            <person name="Wincker P."/>
            <person name="Nicolas Segui A."/>
            <person name="Scanlan D.J."/>
            <person name="Garczarek L."/>
        </authorList>
    </citation>
    <scope>NUCLEOTIDE SEQUENCE</scope>
</reference>
<keyword evidence="2" id="KW-0605">Phycobilisome</keyword>
<keyword evidence="1" id="KW-0042">Antenna complex</keyword>
<dbReference type="EMBL" id="KF846568">
    <property type="protein sequence ID" value="AHZ34167.1"/>
    <property type="molecule type" value="Genomic_DNA"/>
</dbReference>
<keyword evidence="3" id="KW-0456">Lyase</keyword>
<accession>A0A024CIC1</accession>
<dbReference type="InterPro" id="IPR016024">
    <property type="entry name" value="ARM-type_fold"/>
</dbReference>